<sequence>MKNVKIEWCENFIKSVFEKHVPFENGGIETGCFWSMAERSGLWERGTYGTPMSSALEKLTNVDIVSDDSGAYLYSVFRLKSAEA</sequence>
<reference evidence="1" key="1">
    <citation type="journal article" date="2021" name="Proc. Natl. Acad. Sci. U.S.A.">
        <title>A Catalog of Tens of Thousands of Viruses from Human Metagenomes Reveals Hidden Associations with Chronic Diseases.</title>
        <authorList>
            <person name="Tisza M.J."/>
            <person name="Buck C.B."/>
        </authorList>
    </citation>
    <scope>NUCLEOTIDE SEQUENCE</scope>
    <source>
        <strain evidence="1">CtIsq18</strain>
    </source>
</reference>
<protein>
    <submittedName>
        <fullName evidence="1">Uncharacterized protein</fullName>
    </submittedName>
</protein>
<name>A0A8S5PLU1_9CAUD</name>
<organism evidence="1">
    <name type="scientific">Caudovirales sp. ctIsq18</name>
    <dbReference type="NCBI Taxonomy" id="2825762"/>
    <lineage>
        <taxon>Viruses</taxon>
        <taxon>Duplodnaviria</taxon>
        <taxon>Heunggongvirae</taxon>
        <taxon>Uroviricota</taxon>
        <taxon>Caudoviricetes</taxon>
    </lineage>
</organism>
<accession>A0A8S5PLU1</accession>
<proteinExistence type="predicted"/>
<evidence type="ECO:0000313" key="1">
    <source>
        <dbReference type="EMBL" id="DAE07866.1"/>
    </source>
</evidence>
<dbReference type="EMBL" id="BK015458">
    <property type="protein sequence ID" value="DAE07866.1"/>
    <property type="molecule type" value="Genomic_DNA"/>
</dbReference>